<protein>
    <submittedName>
        <fullName evidence="1">Uncharacterized protein</fullName>
    </submittedName>
</protein>
<sequence length="208" mass="24442">MTTATVNKPHVGLTQFIDFTIKSSSAKINMVRKIKYQDPYHPSFDYWKQLREAIITFHEQDLSFDYFETFIQNVDVRKKENYIFAIKQYRKFLKGKDISWFNPGKATWVSNELVVRSSPELGLIIDGEPHLIKLYFKGEREKINRRNISTALTLLNTSIYEEDHGPYINRSVLNIHKSKLFTDATVNQDKLIALHSEAAQFMYIWNNI</sequence>
<name>A0A1B7KWM1_PARTM</name>
<dbReference type="OrthoDB" id="2906757at2"/>
<proteinExistence type="predicted"/>
<dbReference type="RefSeq" id="WP_064549844.1">
    <property type="nucleotide sequence ID" value="NZ_LXMA01000001.1"/>
</dbReference>
<organism evidence="1 2">
    <name type="scientific">Parageobacillus thermoglucosidasius</name>
    <name type="common">Geobacillus thermoglucosidasius</name>
    <dbReference type="NCBI Taxonomy" id="1426"/>
    <lineage>
        <taxon>Bacteria</taxon>
        <taxon>Bacillati</taxon>
        <taxon>Bacillota</taxon>
        <taxon>Bacilli</taxon>
        <taxon>Bacillales</taxon>
        <taxon>Anoxybacillaceae</taxon>
        <taxon>Parageobacillus</taxon>
    </lineage>
</organism>
<dbReference type="AlphaFoldDB" id="A0A1B7KWM1"/>
<accession>A0A1B7KWM1</accession>
<dbReference type="Proteomes" id="UP000078290">
    <property type="component" value="Unassembled WGS sequence"/>
</dbReference>
<gene>
    <name evidence="1" type="ORF">A7K69_02125</name>
</gene>
<evidence type="ECO:0000313" key="1">
    <source>
        <dbReference type="EMBL" id="OAT74529.1"/>
    </source>
</evidence>
<reference evidence="2" key="1">
    <citation type="submission" date="2016-05" db="EMBL/GenBank/DDBJ databases">
        <authorList>
            <person name="Wang W."/>
            <person name="Zhu L."/>
        </authorList>
    </citation>
    <scope>NUCLEOTIDE SEQUENCE [LARGE SCALE GENOMIC DNA]</scope>
    <source>
        <strain evidence="2">W-2</strain>
    </source>
</reference>
<evidence type="ECO:0000313" key="2">
    <source>
        <dbReference type="Proteomes" id="UP000078290"/>
    </source>
</evidence>
<comment type="caution">
    <text evidence="1">The sequence shown here is derived from an EMBL/GenBank/DDBJ whole genome shotgun (WGS) entry which is preliminary data.</text>
</comment>
<dbReference type="EMBL" id="LXMA01000001">
    <property type="protein sequence ID" value="OAT74529.1"/>
    <property type="molecule type" value="Genomic_DNA"/>
</dbReference>